<organism evidence="1 2">
    <name type="scientific">Danaus plexippus plexippus</name>
    <dbReference type="NCBI Taxonomy" id="278856"/>
    <lineage>
        <taxon>Eukaryota</taxon>
        <taxon>Metazoa</taxon>
        <taxon>Ecdysozoa</taxon>
        <taxon>Arthropoda</taxon>
        <taxon>Hexapoda</taxon>
        <taxon>Insecta</taxon>
        <taxon>Pterygota</taxon>
        <taxon>Neoptera</taxon>
        <taxon>Endopterygota</taxon>
        <taxon>Lepidoptera</taxon>
        <taxon>Glossata</taxon>
        <taxon>Ditrysia</taxon>
        <taxon>Papilionoidea</taxon>
        <taxon>Nymphalidae</taxon>
        <taxon>Danainae</taxon>
        <taxon>Danaini</taxon>
        <taxon>Danaina</taxon>
        <taxon>Danaus</taxon>
        <taxon>Danaus</taxon>
    </lineage>
</organism>
<dbReference type="Proteomes" id="UP000007151">
    <property type="component" value="Unassembled WGS sequence"/>
</dbReference>
<sequence length="70" mass="8418">MTHLNIFFSSLEGFCDRSFITEKDGITNFEEYLHVISYFVRNRHKLPPQRPYGCLPVCIYSYTTVFEWMK</sequence>
<proteinExistence type="predicted"/>
<dbReference type="KEGG" id="dpl:KGM_201403A"/>
<keyword evidence="2" id="KW-1185">Reference proteome</keyword>
<evidence type="ECO:0000313" key="1">
    <source>
        <dbReference type="EMBL" id="OWR51270.1"/>
    </source>
</evidence>
<dbReference type="InParanoid" id="A0A212FC09"/>
<feature type="non-terminal residue" evidence="1">
    <location>
        <position position="70"/>
    </location>
</feature>
<protein>
    <submittedName>
        <fullName evidence="1">Uncharacterized protein</fullName>
    </submittedName>
</protein>
<name>A0A212FC09_DANPL</name>
<dbReference type="AlphaFoldDB" id="A0A212FC09"/>
<accession>A0A212FC09</accession>
<comment type="caution">
    <text evidence="1">The sequence shown here is derived from an EMBL/GenBank/DDBJ whole genome shotgun (WGS) entry which is preliminary data.</text>
</comment>
<evidence type="ECO:0000313" key="2">
    <source>
        <dbReference type="Proteomes" id="UP000007151"/>
    </source>
</evidence>
<gene>
    <name evidence="1" type="ORF">KGM_201403A</name>
</gene>
<dbReference type="EMBL" id="AGBW02009244">
    <property type="protein sequence ID" value="OWR51270.1"/>
    <property type="molecule type" value="Genomic_DNA"/>
</dbReference>
<reference evidence="1 2" key="1">
    <citation type="journal article" date="2011" name="Cell">
        <title>The monarch butterfly genome yields insights into long-distance migration.</title>
        <authorList>
            <person name="Zhan S."/>
            <person name="Merlin C."/>
            <person name="Boore J.L."/>
            <person name="Reppert S.M."/>
        </authorList>
    </citation>
    <scope>NUCLEOTIDE SEQUENCE [LARGE SCALE GENOMIC DNA]</scope>
    <source>
        <strain evidence="1">F-2</strain>
    </source>
</reference>